<protein>
    <recommendedName>
        <fullName evidence="2">protein-tyrosine-phosphatase</fullName>
        <ecNumber evidence="2">3.1.3.48</ecNumber>
    </recommendedName>
</protein>
<keyword evidence="8" id="KW-1185">Reference proteome</keyword>
<dbReference type="WBParaSite" id="maker-uti_cns_0046138-snap-gene-1.13-mRNA-1">
    <property type="protein sequence ID" value="maker-uti_cns_0046138-snap-gene-1.13-mRNA-1"/>
    <property type="gene ID" value="maker-uti_cns_0046138-snap-gene-1.13"/>
</dbReference>
<evidence type="ECO:0000256" key="4">
    <source>
        <dbReference type="ARBA" id="ARBA00022912"/>
    </source>
</evidence>
<evidence type="ECO:0000256" key="3">
    <source>
        <dbReference type="ARBA" id="ARBA00022801"/>
    </source>
</evidence>
<evidence type="ECO:0000313" key="9">
    <source>
        <dbReference type="WBParaSite" id="maker-uti_cns_0005665-snap-gene-0.7-mRNA-1"/>
    </source>
</evidence>
<dbReference type="EC" id="3.1.3.48" evidence="2"/>
<feature type="region of interest" description="Disordered" evidence="5">
    <location>
        <begin position="363"/>
        <end position="420"/>
    </location>
</feature>
<feature type="compositionally biased region" description="Low complexity" evidence="5">
    <location>
        <begin position="377"/>
        <end position="413"/>
    </location>
</feature>
<dbReference type="Proteomes" id="UP000095280">
    <property type="component" value="Unplaced"/>
</dbReference>
<organism evidence="8 9">
    <name type="scientific">Macrostomum lignano</name>
    <dbReference type="NCBI Taxonomy" id="282301"/>
    <lineage>
        <taxon>Eukaryota</taxon>
        <taxon>Metazoa</taxon>
        <taxon>Spiralia</taxon>
        <taxon>Lophotrochozoa</taxon>
        <taxon>Platyhelminthes</taxon>
        <taxon>Rhabditophora</taxon>
        <taxon>Macrostomorpha</taxon>
        <taxon>Macrostomida</taxon>
        <taxon>Macrostomidae</taxon>
        <taxon>Macrostomum</taxon>
    </lineage>
</organism>
<dbReference type="OrthoDB" id="426001at2759"/>
<dbReference type="GO" id="GO:0017017">
    <property type="term" value="F:MAP kinase tyrosine/serine/threonine phosphatase activity"/>
    <property type="evidence" value="ECO:0007669"/>
    <property type="project" value="InterPro"/>
</dbReference>
<reference evidence="9 10" key="1">
    <citation type="submission" date="2016-11" db="UniProtKB">
        <authorList>
            <consortium name="WormBaseParasite"/>
        </authorList>
    </citation>
    <scope>IDENTIFICATION</scope>
</reference>
<dbReference type="GO" id="GO:0033550">
    <property type="term" value="F:MAP kinase tyrosine phosphatase activity"/>
    <property type="evidence" value="ECO:0007669"/>
    <property type="project" value="TreeGrafter"/>
</dbReference>
<dbReference type="WBParaSite" id="maker-uti_cns_0005665-snap-gene-0.7-mRNA-1">
    <property type="protein sequence ID" value="maker-uti_cns_0005665-snap-gene-0.7-mRNA-1"/>
    <property type="gene ID" value="maker-uti_cns_0005665-snap-gene-0.7"/>
</dbReference>
<dbReference type="InterPro" id="IPR029021">
    <property type="entry name" value="Prot-tyrosine_phosphatase-like"/>
</dbReference>
<dbReference type="InterPro" id="IPR000340">
    <property type="entry name" value="Dual-sp_phosphatase_cat-dom"/>
</dbReference>
<evidence type="ECO:0000259" key="6">
    <source>
        <dbReference type="PROSITE" id="PS50054"/>
    </source>
</evidence>
<evidence type="ECO:0000256" key="5">
    <source>
        <dbReference type="SAM" id="MobiDB-lite"/>
    </source>
</evidence>
<feature type="compositionally biased region" description="Low complexity" evidence="5">
    <location>
        <begin position="264"/>
        <end position="278"/>
    </location>
</feature>
<keyword evidence="3" id="KW-0378">Hydrolase</keyword>
<evidence type="ECO:0000313" key="8">
    <source>
        <dbReference type="Proteomes" id="UP000095280"/>
    </source>
</evidence>
<dbReference type="Gene3D" id="3.90.190.10">
    <property type="entry name" value="Protein tyrosine phosphatase superfamily"/>
    <property type="match status" value="1"/>
</dbReference>
<dbReference type="InterPro" id="IPR000387">
    <property type="entry name" value="Tyr_Pase_dom"/>
</dbReference>
<dbReference type="GO" id="GO:0008330">
    <property type="term" value="F:protein tyrosine/threonine phosphatase activity"/>
    <property type="evidence" value="ECO:0007669"/>
    <property type="project" value="TreeGrafter"/>
</dbReference>
<feature type="domain" description="Tyrosine-protein phosphatase" evidence="6">
    <location>
        <begin position="108"/>
        <end position="250"/>
    </location>
</feature>
<keyword evidence="4" id="KW-0904">Protein phosphatase</keyword>
<dbReference type="AlphaFoldDB" id="A0A1I8HDS9"/>
<evidence type="ECO:0000256" key="2">
    <source>
        <dbReference type="ARBA" id="ARBA00013064"/>
    </source>
</evidence>
<sequence length="420" mass="44830">MVLCRKFRPERLTFHHLSCLNAAGAPAAASAAAAVTCAQEARMAEEASSQLNRHQPIISGGFANFAAAYPQYCESKCPAAAAAVDTVDGGCCQHAGRYLVEPSYTSQGPTQLLSFVYVGSQSDACDADVMRRHGITHVLNVSANCVQSQHVPEAAFMRVPVNDGYSDKLLPHFKLAFQFLDNVRKSNGRCLVHCLAGISRSPTVAIAYIMQHLGLSQDEAYRFVKARRPSISPNFNFLGQLLEFERLLQAQKKQKESSKEDTAENAAESVAAFSSSSDNSDEAESACSEAKRQRRFCLSVPAASTLLSMSSAQQAGSSPTPIGALSRLSFAAQQQQKQMATETGLATAPPMPNCAERRQLIKRRQRPNSEVLSEANATTTASSATVVASTASLDAAEAATATTASTMSTRSSSQELISCS</sequence>
<feature type="region of interest" description="Disordered" evidence="5">
    <location>
        <begin position="253"/>
        <end position="286"/>
    </location>
</feature>
<comment type="similarity">
    <text evidence="1">Belongs to the protein-tyrosine phosphatase family. Non-receptor class dual specificity subfamily.</text>
</comment>
<dbReference type="SUPFAM" id="SSF52799">
    <property type="entry name" value="(Phosphotyrosine protein) phosphatases II"/>
    <property type="match status" value="1"/>
</dbReference>
<proteinExistence type="inferred from homology"/>
<feature type="domain" description="Tyrosine specific protein phosphatases" evidence="7">
    <location>
        <begin position="177"/>
        <end position="231"/>
    </location>
</feature>
<name>A0A1I8HDS9_9PLAT</name>
<dbReference type="GO" id="GO:0043409">
    <property type="term" value="P:negative regulation of MAPK cascade"/>
    <property type="evidence" value="ECO:0007669"/>
    <property type="project" value="TreeGrafter"/>
</dbReference>
<evidence type="ECO:0000256" key="1">
    <source>
        <dbReference type="ARBA" id="ARBA00008601"/>
    </source>
</evidence>
<dbReference type="STRING" id="282301.A0A1I8HDS9"/>
<evidence type="ECO:0000313" key="10">
    <source>
        <dbReference type="WBParaSite" id="maker-uti_cns_0046138-snap-gene-1.13-mRNA-1"/>
    </source>
</evidence>
<dbReference type="PANTHER" id="PTHR10159:SF533">
    <property type="entry name" value="TYROSINE-PROTEIN PHOSPHATASE VHP-1"/>
    <property type="match status" value="1"/>
</dbReference>
<dbReference type="PRINTS" id="PR01764">
    <property type="entry name" value="MAPKPHPHTASE"/>
</dbReference>
<accession>A0A1I8HDS9</accession>
<dbReference type="GO" id="GO:0005737">
    <property type="term" value="C:cytoplasm"/>
    <property type="evidence" value="ECO:0007669"/>
    <property type="project" value="TreeGrafter"/>
</dbReference>
<dbReference type="Pfam" id="PF00782">
    <property type="entry name" value="DSPc"/>
    <property type="match status" value="1"/>
</dbReference>
<dbReference type="PROSITE" id="PS50054">
    <property type="entry name" value="TYR_PHOSPHATASE_DUAL"/>
    <property type="match status" value="1"/>
</dbReference>
<dbReference type="PROSITE" id="PS00383">
    <property type="entry name" value="TYR_PHOSPHATASE_1"/>
    <property type="match status" value="1"/>
</dbReference>
<dbReference type="InterPro" id="IPR008343">
    <property type="entry name" value="MKP"/>
</dbReference>
<dbReference type="InterPro" id="IPR016130">
    <property type="entry name" value="Tyr_Pase_AS"/>
</dbReference>
<dbReference type="PROSITE" id="PS50056">
    <property type="entry name" value="TYR_PHOSPHATASE_2"/>
    <property type="match status" value="1"/>
</dbReference>
<feature type="compositionally biased region" description="Basic and acidic residues" evidence="5">
    <location>
        <begin position="253"/>
        <end position="262"/>
    </location>
</feature>
<dbReference type="SMART" id="SM00195">
    <property type="entry name" value="DSPc"/>
    <property type="match status" value="1"/>
</dbReference>
<dbReference type="PANTHER" id="PTHR10159">
    <property type="entry name" value="DUAL SPECIFICITY PROTEIN PHOSPHATASE"/>
    <property type="match status" value="1"/>
</dbReference>
<dbReference type="InterPro" id="IPR020422">
    <property type="entry name" value="TYR_PHOSPHATASE_DUAL_dom"/>
</dbReference>
<evidence type="ECO:0000259" key="7">
    <source>
        <dbReference type="PROSITE" id="PS50056"/>
    </source>
</evidence>